<reference evidence="2 3" key="1">
    <citation type="submission" date="2010-12" db="EMBL/GenBank/DDBJ databases">
        <title>The Genome Sequence of Coprobacillus sp. strain 29_1.</title>
        <authorList>
            <consortium name="The Broad Institute Genome Sequencing Platform"/>
            <person name="Earl A."/>
            <person name="Ward D."/>
            <person name="Feldgarden M."/>
            <person name="Gevers D."/>
            <person name="Daigneault M."/>
            <person name="Sibley C.D."/>
            <person name="White A."/>
            <person name="Strauss J."/>
            <person name="Allen-Vercoe E."/>
            <person name="Young S.K."/>
            <person name="Zeng Q."/>
            <person name="Gargeya S."/>
            <person name="Fitzgerald M."/>
            <person name="Haas B."/>
            <person name="Abouelleil A."/>
            <person name="Alvarado L."/>
            <person name="Arachchi H.M."/>
            <person name="Berlin A."/>
            <person name="Brown A."/>
            <person name="Chapman S.B."/>
            <person name="Chen Z."/>
            <person name="Dunbar C."/>
            <person name="Freedman E."/>
            <person name="Gearin G."/>
            <person name="Gellesch M."/>
            <person name="Goldberg J."/>
            <person name="Griggs A."/>
            <person name="Gujja S."/>
            <person name="Heilman E."/>
            <person name="Heiman D."/>
            <person name="Howarth C."/>
            <person name="Larson L."/>
            <person name="Lui A."/>
            <person name="MacDonald P.J.P."/>
            <person name="Mehta T."/>
            <person name="Montmayeur A."/>
            <person name="Murphy C."/>
            <person name="Neiman D."/>
            <person name="Pearson M."/>
            <person name="Priest M."/>
            <person name="Roberts A."/>
            <person name="Saif S."/>
            <person name="Shea T."/>
            <person name="Shenoy N."/>
            <person name="Sisk P."/>
            <person name="Stolte C."/>
            <person name="Sykes S."/>
            <person name="White J."/>
            <person name="Yandava C."/>
            <person name="Nusbaum C."/>
            <person name="Birren B."/>
        </authorList>
    </citation>
    <scope>NUCLEOTIDE SEQUENCE [LARGE SCALE GENOMIC DNA]</scope>
    <source>
        <strain evidence="2 3">29_1</strain>
    </source>
</reference>
<name>E7G7I5_9FIRM</name>
<evidence type="ECO:0000259" key="1">
    <source>
        <dbReference type="Pfam" id="PF12146"/>
    </source>
</evidence>
<dbReference type="eggNOG" id="COG2267">
    <property type="taxonomic scope" value="Bacteria"/>
</dbReference>
<dbReference type="ESTHER" id="9firm-e7g7i5">
    <property type="family name" value="Monoglyceridelipase_lysophospholip"/>
</dbReference>
<dbReference type="Proteomes" id="UP000003157">
    <property type="component" value="Unassembled WGS sequence"/>
</dbReference>
<dbReference type="Gene3D" id="3.40.50.1820">
    <property type="entry name" value="alpha/beta hydrolase"/>
    <property type="match status" value="1"/>
</dbReference>
<feature type="domain" description="Serine aminopeptidase S33" evidence="1">
    <location>
        <begin position="30"/>
        <end position="288"/>
    </location>
</feature>
<keyword evidence="3" id="KW-1185">Reference proteome</keyword>
<evidence type="ECO:0000313" key="2">
    <source>
        <dbReference type="EMBL" id="EFW06060.1"/>
    </source>
</evidence>
<organism evidence="2 3">
    <name type="scientific">Coprobacillus cateniformis</name>
    <dbReference type="NCBI Taxonomy" id="100884"/>
    <lineage>
        <taxon>Bacteria</taxon>
        <taxon>Bacillati</taxon>
        <taxon>Bacillota</taxon>
        <taxon>Erysipelotrichia</taxon>
        <taxon>Erysipelotrichales</taxon>
        <taxon>Coprobacillaceae</taxon>
        <taxon>Coprobacillus</taxon>
    </lineage>
</organism>
<gene>
    <name evidence="2" type="ORF">HMPREF9488_00699</name>
</gene>
<dbReference type="STRING" id="100884.GCA_000269565_01007"/>
<comment type="caution">
    <text evidence="2">The sequence shown here is derived from an EMBL/GenBank/DDBJ whole genome shotgun (WGS) entry which is preliminary data.</text>
</comment>
<accession>E7G7I5</accession>
<dbReference type="SUPFAM" id="SSF53474">
    <property type="entry name" value="alpha/beta-Hydrolases"/>
    <property type="match status" value="1"/>
</dbReference>
<dbReference type="AlphaFoldDB" id="E7G7I5"/>
<sequence>MIMKYTKTYTSSMHTHVRYHVYEPKVVLRIKGIVQIHHGIGEHADRYDHFASFLLNQGFVVVVSDFAGHGKSLIDFEQGFFGTENGPQNLVKDMHRLQNIIRRTYPDVPYFMLGVDLGSVLIRKYATEYGDFIEGMILLGTPPVVEHSYLKKGYLKLLRAWRGPLYKATHYFKSYHESKNRKVHQSSSDVDWLTSDEDEIKKFLSDPMTHFSYTVQGYRDIVSVMQEVNSDESIAKIPDYLSVYIGYGELDPMCRKMKVLLEKYKKIQLRDVTVDVFEGMRHAILFEKSKKEVYLHILNWLNERTYL</sequence>
<dbReference type="HOGENOM" id="CLU_026209_1_0_9"/>
<protein>
    <recommendedName>
        <fullName evidence="1">Serine aminopeptidase S33 domain-containing protein</fullName>
    </recommendedName>
</protein>
<dbReference type="EMBL" id="ADKX01000009">
    <property type="protein sequence ID" value="EFW06060.1"/>
    <property type="molecule type" value="Genomic_DNA"/>
</dbReference>
<evidence type="ECO:0000313" key="3">
    <source>
        <dbReference type="Proteomes" id="UP000003157"/>
    </source>
</evidence>
<proteinExistence type="predicted"/>
<dbReference type="Pfam" id="PF12146">
    <property type="entry name" value="Hydrolase_4"/>
    <property type="match status" value="1"/>
</dbReference>
<dbReference type="PANTHER" id="PTHR11614">
    <property type="entry name" value="PHOSPHOLIPASE-RELATED"/>
    <property type="match status" value="1"/>
</dbReference>
<dbReference type="InterPro" id="IPR022742">
    <property type="entry name" value="Hydrolase_4"/>
</dbReference>
<dbReference type="InterPro" id="IPR029058">
    <property type="entry name" value="AB_hydrolase_fold"/>
</dbReference>
<dbReference type="InterPro" id="IPR051044">
    <property type="entry name" value="MAG_DAG_Lipase"/>
</dbReference>